<dbReference type="PANTHER" id="PTHR11640:SF136">
    <property type="entry name" value="NEPHRIN"/>
    <property type="match status" value="1"/>
</dbReference>
<dbReference type="SMART" id="SM00408">
    <property type="entry name" value="IGc2"/>
    <property type="match status" value="7"/>
</dbReference>
<dbReference type="FunFam" id="2.60.40.10:FF:000960">
    <property type="entry name" value="NPHS1, nephrin"/>
    <property type="match status" value="1"/>
</dbReference>
<feature type="domain" description="Fibronectin type-III" evidence="22">
    <location>
        <begin position="948"/>
        <end position="1043"/>
    </location>
</feature>
<dbReference type="GO" id="GO:0005886">
    <property type="term" value="C:plasma membrane"/>
    <property type="evidence" value="ECO:0007669"/>
    <property type="project" value="UniProtKB-SubCell"/>
</dbReference>
<evidence type="ECO:0000256" key="15">
    <source>
        <dbReference type="ARBA" id="ARBA00023319"/>
    </source>
</evidence>
<evidence type="ECO:0000256" key="13">
    <source>
        <dbReference type="ARBA" id="ARBA00023157"/>
    </source>
</evidence>
<dbReference type="FunFam" id="2.60.40.10:FF:000077">
    <property type="entry name" value="Kirre like nephrin family adhesion molecule 3"/>
    <property type="match status" value="1"/>
</dbReference>
<dbReference type="Ensembl" id="ENSMNET00000001925.1">
    <property type="protein sequence ID" value="ENSMNEP00000000375.1"/>
    <property type="gene ID" value="ENSMNEG00000001464.1"/>
</dbReference>
<evidence type="ECO:0000256" key="2">
    <source>
        <dbReference type="ARBA" id="ARBA00008637"/>
    </source>
</evidence>
<protein>
    <recommendedName>
        <fullName evidence="17">Nephrin</fullName>
    </recommendedName>
    <alternativeName>
        <fullName evidence="18">Renal glomerulus-specific cell adhesion receptor</fullName>
    </alternativeName>
</protein>
<evidence type="ECO:0000256" key="6">
    <source>
        <dbReference type="ARBA" id="ARBA00022553"/>
    </source>
</evidence>
<dbReference type="FunFam" id="2.60.40.10:FF:000853">
    <property type="entry name" value="NPHS1, nephrin"/>
    <property type="match status" value="1"/>
</dbReference>
<dbReference type="FunFam" id="2.60.40.10:FF:001339">
    <property type="entry name" value="NPHS1, nephrin"/>
    <property type="match status" value="1"/>
</dbReference>
<dbReference type="FunFam" id="2.60.40.10:FF:000719">
    <property type="entry name" value="nephrin isoform X1"/>
    <property type="match status" value="1"/>
</dbReference>
<evidence type="ECO:0000256" key="20">
    <source>
        <dbReference type="SAM" id="SignalP"/>
    </source>
</evidence>
<evidence type="ECO:0000313" key="24">
    <source>
        <dbReference type="Proteomes" id="UP000233120"/>
    </source>
</evidence>
<dbReference type="Pfam" id="PF07686">
    <property type="entry name" value="V-set"/>
    <property type="match status" value="1"/>
</dbReference>
<dbReference type="PROSITE" id="PS50853">
    <property type="entry name" value="FN3"/>
    <property type="match status" value="1"/>
</dbReference>
<evidence type="ECO:0000256" key="9">
    <source>
        <dbReference type="ARBA" id="ARBA00022737"/>
    </source>
</evidence>
<feature type="domain" description="Ig-like" evidence="21">
    <location>
        <begin position="843"/>
        <end position="944"/>
    </location>
</feature>
<feature type="domain" description="Ig-like" evidence="21">
    <location>
        <begin position="745"/>
        <end position="826"/>
    </location>
</feature>
<evidence type="ECO:0000256" key="5">
    <source>
        <dbReference type="ARBA" id="ARBA00022541"/>
    </source>
</evidence>
<dbReference type="GO" id="GO:0098609">
    <property type="term" value="P:cell-cell adhesion"/>
    <property type="evidence" value="ECO:0007669"/>
    <property type="project" value="TreeGrafter"/>
</dbReference>
<keyword evidence="11" id="KW-1133">Transmembrane helix</keyword>
<dbReference type="InterPro" id="IPR007110">
    <property type="entry name" value="Ig-like_dom"/>
</dbReference>
<evidence type="ECO:0000313" key="23">
    <source>
        <dbReference type="Ensembl" id="ENSMNEP00000000375.1"/>
    </source>
</evidence>
<evidence type="ECO:0000256" key="3">
    <source>
        <dbReference type="ARBA" id="ARBA00022473"/>
    </source>
</evidence>
<evidence type="ECO:0000256" key="1">
    <source>
        <dbReference type="ARBA" id="ARBA00004251"/>
    </source>
</evidence>
<feature type="domain" description="Ig-like" evidence="21">
    <location>
        <begin position="445"/>
        <end position="535"/>
    </location>
</feature>
<evidence type="ECO:0000256" key="4">
    <source>
        <dbReference type="ARBA" id="ARBA00022475"/>
    </source>
</evidence>
<organism evidence="23 24">
    <name type="scientific">Macaca nemestrina</name>
    <name type="common">Pig-tailed macaque</name>
    <dbReference type="NCBI Taxonomy" id="9545"/>
    <lineage>
        <taxon>Eukaryota</taxon>
        <taxon>Metazoa</taxon>
        <taxon>Chordata</taxon>
        <taxon>Craniata</taxon>
        <taxon>Vertebrata</taxon>
        <taxon>Euteleostomi</taxon>
        <taxon>Mammalia</taxon>
        <taxon>Eutheria</taxon>
        <taxon>Euarchontoglires</taxon>
        <taxon>Primates</taxon>
        <taxon>Haplorrhini</taxon>
        <taxon>Catarrhini</taxon>
        <taxon>Cercopithecidae</taxon>
        <taxon>Cercopithecinae</taxon>
        <taxon>Macaca</taxon>
    </lineage>
</organism>
<evidence type="ECO:0000256" key="18">
    <source>
        <dbReference type="ARBA" id="ARBA00076012"/>
    </source>
</evidence>
<dbReference type="Bgee" id="ENSMNEG00000001464">
    <property type="expression patterns" value="Expressed in adult mammalian kidney"/>
</dbReference>
<comment type="similarity">
    <text evidence="2">Belongs to the immunoglobulin superfamily.</text>
</comment>
<accession>A0A2K6AMI6</accession>
<gene>
    <name evidence="23" type="primary">NPHS1</name>
</gene>
<dbReference type="InterPro" id="IPR003599">
    <property type="entry name" value="Ig_sub"/>
</dbReference>
<evidence type="ECO:0000256" key="16">
    <source>
        <dbReference type="ARBA" id="ARBA00058919"/>
    </source>
</evidence>
<feature type="domain" description="Ig-like" evidence="21">
    <location>
        <begin position="549"/>
        <end position="640"/>
    </location>
</feature>
<dbReference type="InterPro" id="IPR036116">
    <property type="entry name" value="FN3_sf"/>
</dbReference>
<dbReference type="InterPro" id="IPR013783">
    <property type="entry name" value="Ig-like_fold"/>
</dbReference>
<evidence type="ECO:0000256" key="17">
    <source>
        <dbReference type="ARBA" id="ARBA00068668"/>
    </source>
</evidence>
<keyword evidence="15" id="KW-0393">Immunoglobulin domain</keyword>
<evidence type="ECO:0000256" key="14">
    <source>
        <dbReference type="ARBA" id="ARBA00023180"/>
    </source>
</evidence>
<keyword evidence="14" id="KW-0325">Glycoprotein</keyword>
<evidence type="ECO:0000256" key="12">
    <source>
        <dbReference type="ARBA" id="ARBA00023136"/>
    </source>
</evidence>
<evidence type="ECO:0000259" key="21">
    <source>
        <dbReference type="PROSITE" id="PS50835"/>
    </source>
</evidence>
<dbReference type="Pfam" id="PF08205">
    <property type="entry name" value="C2-set_2"/>
    <property type="match status" value="4"/>
</dbReference>
<dbReference type="FunFam" id="2.60.40.10:FF:001122">
    <property type="entry name" value="NPHS1, nephrin"/>
    <property type="match status" value="1"/>
</dbReference>
<sequence length="1177" mass="127993">MALGTMLKAPLLLLGLLTEGLAQLAIPASVPRGFWALPENLTVVEGASVELRCGVSTPGSAVQWAKDGLLLGPDPRIPGFPRYRLEGDPARGEFHLHIEACDLSDDAEYECQVGRSEMGPELVSPRVILSVLVPPKLLYLTPEAGTMVTWVAGQEYVVSCLSGDAKPAPDITILLSGQTISDISANMNEGSQQKLFTVEATARVTPQSSDNGQLLVCEASSPALEAPIKASFTVNVLFPPGPPVIEWPGLDEGHVRAGQSLELPCVAQGGNPLATLQWLKNSQPASTVWGTEHTQAVARSVLVMTVRPEDHGARLSCEAHNSVSAGTQERSIILMSSLSVPAVPPSAITILGSASQVENKNVTLSCVSKSSRPRVLLRWWLGWRQLLPMEETIMDGLHGGYISMSNLTFLARREDNGLTLTCEAFSEAFTKETFKKSLTLNIKYPAQKLWIEGAPEGQKLRAGTRVRLVCLAIRGNPEPSLTWYKDSRTVTESRLPQEPRRMQLGNVEKSGSIFSRELVLVTGPSDNQAKFMCKAGQLISLLQPPLPVPPTNVTILANASTLRPGDALNLTCISVSSNPPVNLSWDKEGERLEGLAAPPRRAPFKGSATARSVLLQVSSRDHGQRVTCRAHSAELRETVSSFYRLNVLYRPEFLGEQVLVVTAVEQGEALLPVSVSANPAPEAFNWTFRGYRLSPAGGPRHRILSSGALHLWNVTRADDGLYQLHCQNSQGTSEALLRLDVHYAPTIRALQDPTEVNVGGSVDIVCTVDANPILPGMFSWERLGEDEEDQSLDDMAKISKGPTGRLRIHQAKLAQAGAYQCIVDNGVAPPARGLVRLVVRFAPQVEHPTPLTKVAAAGDSTSSATLHCRARGVPNIVFTWTKNGVPLDLQDPRYTEHTYHQGGVHSSLLTIANVSAAQDYALFTCTATNPLGSDQANIQFVSISRPDPPSGLKVVSLTPHSVELEWKPGFDGGLPQRFYIRYEALGTPGFHYMDVLPPQATTFTLTGLQPSTRYKVWLLASNALGDSGLADKGTQLPITTPGGKEEPEDQLPIEPPAGISGKTEAESEDRVRNEYEESQWTGEQDTRSSTVSTTEAEPYYRSLRDFSPQLPPTQEEVSYSQGFTGEDEDMAFPGHLYDEVERTYLLSGAWGPLYDEVQMLGRWDRTPDFLYLRGHLV</sequence>
<dbReference type="SMART" id="SM00060">
    <property type="entry name" value="FN3"/>
    <property type="match status" value="1"/>
</dbReference>
<keyword evidence="10" id="KW-0130">Cell adhesion</keyword>
<dbReference type="Pfam" id="PF13927">
    <property type="entry name" value="Ig_3"/>
    <property type="match status" value="3"/>
</dbReference>
<dbReference type="Proteomes" id="UP000233120">
    <property type="component" value="Unassembled WGS sequence"/>
</dbReference>
<keyword evidence="3" id="KW-0217">Developmental protein</keyword>
<feature type="compositionally biased region" description="Basic and acidic residues" evidence="19">
    <location>
        <begin position="1063"/>
        <end position="1075"/>
    </location>
</feature>
<feature type="domain" description="Ig-like" evidence="21">
    <location>
        <begin position="345"/>
        <end position="439"/>
    </location>
</feature>
<evidence type="ECO:0000259" key="22">
    <source>
        <dbReference type="PROSITE" id="PS50853"/>
    </source>
</evidence>
<dbReference type="PANTHER" id="PTHR11640">
    <property type="entry name" value="NEPHRIN"/>
    <property type="match status" value="1"/>
</dbReference>
<name>A0A2K6AMI6_MACNE</name>
<keyword evidence="8 20" id="KW-0732">Signal</keyword>
<dbReference type="OMA" id="IEGYSPG"/>
<dbReference type="CDD" id="cd00096">
    <property type="entry name" value="Ig"/>
    <property type="match status" value="1"/>
</dbReference>
<comment type="function">
    <text evidence="16">Seems to play a role in the development or function of the kidney glomerular filtration barrier. Regulates glomerular vascular permeability. May anchor the podocyte slit diaphragm to the actin cytoskeleton. Plays a role in skeletal muscle formation through regulation of myoblast fusion.</text>
</comment>
<dbReference type="Gene3D" id="2.60.40.10">
    <property type="entry name" value="Immunoglobulins"/>
    <property type="match status" value="10"/>
</dbReference>
<keyword evidence="6" id="KW-0597">Phosphoprotein</keyword>
<feature type="domain" description="Ig-like" evidence="21">
    <location>
        <begin position="242"/>
        <end position="333"/>
    </location>
</feature>
<feature type="domain" description="Ig-like" evidence="21">
    <location>
        <begin position="27"/>
        <end position="130"/>
    </location>
</feature>
<dbReference type="GeneTree" id="ENSGT00940000159510"/>
<keyword evidence="7" id="KW-0812">Transmembrane</keyword>
<dbReference type="FunFam" id="2.60.40.10:FF:000405">
    <property type="entry name" value="nephrin isoform X1"/>
    <property type="match status" value="1"/>
</dbReference>
<dbReference type="AlphaFoldDB" id="A0A2K6AMI6"/>
<keyword evidence="5" id="KW-0517">Myogenesis</keyword>
<keyword evidence="9" id="KW-0677">Repeat</keyword>
<feature type="chain" id="PRO_5014427035" description="Nephrin" evidence="20">
    <location>
        <begin position="23"/>
        <end position="1177"/>
    </location>
</feature>
<comment type="subcellular location">
    <subcellularLocation>
        <location evidence="1">Cell membrane</location>
        <topology evidence="1">Single-pass type I membrane protein</topology>
    </subcellularLocation>
</comment>
<evidence type="ECO:0000256" key="7">
    <source>
        <dbReference type="ARBA" id="ARBA00022692"/>
    </source>
</evidence>
<dbReference type="InterPro" id="IPR003598">
    <property type="entry name" value="Ig_sub2"/>
</dbReference>
<keyword evidence="4" id="KW-1003">Cell membrane</keyword>
<dbReference type="InterPro" id="IPR013106">
    <property type="entry name" value="Ig_V-set"/>
</dbReference>
<feature type="region of interest" description="Disordered" evidence="19">
    <location>
        <begin position="1028"/>
        <end position="1098"/>
    </location>
</feature>
<keyword evidence="24" id="KW-1185">Reference proteome</keyword>
<dbReference type="PROSITE" id="PS50835">
    <property type="entry name" value="IG_LIKE"/>
    <property type="match status" value="7"/>
</dbReference>
<reference evidence="23" key="1">
    <citation type="submission" date="2025-08" db="UniProtKB">
        <authorList>
            <consortium name="Ensembl"/>
        </authorList>
    </citation>
    <scope>IDENTIFICATION</scope>
</reference>
<dbReference type="Pfam" id="PF00041">
    <property type="entry name" value="fn3"/>
    <property type="match status" value="1"/>
</dbReference>
<dbReference type="InterPro" id="IPR003961">
    <property type="entry name" value="FN3_dom"/>
</dbReference>
<feature type="signal peptide" evidence="20">
    <location>
        <begin position="1"/>
        <end position="22"/>
    </location>
</feature>
<dbReference type="GO" id="GO:0007517">
    <property type="term" value="P:muscle organ development"/>
    <property type="evidence" value="ECO:0007669"/>
    <property type="project" value="UniProtKB-KW"/>
</dbReference>
<evidence type="ECO:0000256" key="11">
    <source>
        <dbReference type="ARBA" id="ARBA00022989"/>
    </source>
</evidence>
<dbReference type="InterPro" id="IPR036179">
    <property type="entry name" value="Ig-like_dom_sf"/>
</dbReference>
<keyword evidence="12" id="KW-0472">Membrane</keyword>
<dbReference type="InterPro" id="IPR051275">
    <property type="entry name" value="Cell_adhesion_signaling"/>
</dbReference>
<evidence type="ECO:0000256" key="19">
    <source>
        <dbReference type="SAM" id="MobiDB-lite"/>
    </source>
</evidence>
<dbReference type="SUPFAM" id="SSF48726">
    <property type="entry name" value="Immunoglobulin"/>
    <property type="match status" value="9"/>
</dbReference>
<proteinExistence type="inferred from homology"/>
<evidence type="ECO:0000256" key="10">
    <source>
        <dbReference type="ARBA" id="ARBA00022889"/>
    </source>
</evidence>
<dbReference type="InterPro" id="IPR013162">
    <property type="entry name" value="CD80_C2-set"/>
</dbReference>
<dbReference type="GO" id="GO:0005911">
    <property type="term" value="C:cell-cell junction"/>
    <property type="evidence" value="ECO:0007669"/>
    <property type="project" value="TreeGrafter"/>
</dbReference>
<keyword evidence="13" id="KW-1015">Disulfide bond</keyword>
<dbReference type="CDD" id="cd00063">
    <property type="entry name" value="FN3"/>
    <property type="match status" value="1"/>
</dbReference>
<reference evidence="23" key="2">
    <citation type="submission" date="2025-09" db="UniProtKB">
        <authorList>
            <consortium name="Ensembl"/>
        </authorList>
    </citation>
    <scope>IDENTIFICATION</scope>
</reference>
<feature type="compositionally biased region" description="Polar residues" evidence="19">
    <location>
        <begin position="1078"/>
        <end position="1095"/>
    </location>
</feature>
<evidence type="ECO:0000256" key="8">
    <source>
        <dbReference type="ARBA" id="ARBA00022729"/>
    </source>
</evidence>
<dbReference type="GO" id="GO:0050839">
    <property type="term" value="F:cell adhesion molecule binding"/>
    <property type="evidence" value="ECO:0007669"/>
    <property type="project" value="TreeGrafter"/>
</dbReference>
<dbReference type="SMART" id="SM00409">
    <property type="entry name" value="IG"/>
    <property type="match status" value="8"/>
</dbReference>
<dbReference type="SUPFAM" id="SSF49265">
    <property type="entry name" value="Fibronectin type III"/>
    <property type="match status" value="1"/>
</dbReference>
<dbReference type="FunFam" id="2.60.40.10:FF:001740">
    <property type="entry name" value="NPHS1, nephrin"/>
    <property type="match status" value="1"/>
</dbReference>